<protein>
    <recommendedName>
        <fullName evidence="4">DUF3426 domain-containing protein</fullName>
    </recommendedName>
</protein>
<organism evidence="2 3">
    <name type="scientific">Vreelandella halophila</name>
    <dbReference type="NCBI Taxonomy" id="86177"/>
    <lineage>
        <taxon>Bacteria</taxon>
        <taxon>Pseudomonadati</taxon>
        <taxon>Pseudomonadota</taxon>
        <taxon>Gammaproteobacteria</taxon>
        <taxon>Oceanospirillales</taxon>
        <taxon>Halomonadaceae</taxon>
        <taxon>Vreelandella</taxon>
    </lineage>
</organism>
<reference evidence="2 3" key="1">
    <citation type="submission" date="2019-11" db="EMBL/GenBank/DDBJ databases">
        <title>Genome sequences of 17 halophilic strains isolated from different environments.</title>
        <authorList>
            <person name="Furrow R.E."/>
        </authorList>
    </citation>
    <scope>NUCLEOTIDE SEQUENCE [LARGE SCALE GENOMIC DNA]</scope>
    <source>
        <strain evidence="2 3">22507_15_FS</strain>
    </source>
</reference>
<dbReference type="AlphaFoldDB" id="A0A9X5B6V3"/>
<dbReference type="OrthoDB" id="5957485at2"/>
<name>A0A9X5B6V3_9GAMM</name>
<evidence type="ECO:0008006" key="4">
    <source>
        <dbReference type="Google" id="ProtNLM"/>
    </source>
</evidence>
<keyword evidence="3" id="KW-1185">Reference proteome</keyword>
<feature type="region of interest" description="Disordered" evidence="1">
    <location>
        <begin position="28"/>
        <end position="55"/>
    </location>
</feature>
<proteinExistence type="predicted"/>
<dbReference type="RefSeq" id="WP_160899440.1">
    <property type="nucleotide sequence ID" value="NZ_WMEX01000008.1"/>
</dbReference>
<gene>
    <name evidence="2" type="ORF">GLW01_13985</name>
</gene>
<dbReference type="InterPro" id="IPR047676">
    <property type="entry name" value="FxLYD_dom"/>
</dbReference>
<sequence length="134" mass="14207">MKKVLQWIGGIFVVLIVIGLVAGDPDSGPNFSTDSGSSESTSSGSDDGPDYEISDLGVERGEFGNERITGILENNSGHEVGYVQVEINLYDAEGVQTGSTMANTNNLEAGGKWRFEAMPTSDFSKYKVTGVSGF</sequence>
<dbReference type="NCBIfam" id="NF038353">
    <property type="entry name" value="FxLYD_dom"/>
    <property type="match status" value="1"/>
</dbReference>
<dbReference type="Proteomes" id="UP000460751">
    <property type="component" value="Unassembled WGS sequence"/>
</dbReference>
<dbReference type="EMBL" id="WMEX01000008">
    <property type="protein sequence ID" value="MYL27899.1"/>
    <property type="molecule type" value="Genomic_DNA"/>
</dbReference>
<comment type="caution">
    <text evidence="2">The sequence shown here is derived from an EMBL/GenBank/DDBJ whole genome shotgun (WGS) entry which is preliminary data.</text>
</comment>
<accession>A0A9X5B6V3</accession>
<feature type="compositionally biased region" description="Low complexity" evidence="1">
    <location>
        <begin position="32"/>
        <end position="46"/>
    </location>
</feature>
<evidence type="ECO:0000313" key="3">
    <source>
        <dbReference type="Proteomes" id="UP000460751"/>
    </source>
</evidence>
<evidence type="ECO:0000313" key="2">
    <source>
        <dbReference type="EMBL" id="MYL27899.1"/>
    </source>
</evidence>
<evidence type="ECO:0000256" key="1">
    <source>
        <dbReference type="SAM" id="MobiDB-lite"/>
    </source>
</evidence>